<keyword evidence="6 10" id="KW-0067">ATP-binding</keyword>
<feature type="domain" description="ABC transporter" evidence="9">
    <location>
        <begin position="5"/>
        <end position="246"/>
    </location>
</feature>
<evidence type="ECO:0000256" key="2">
    <source>
        <dbReference type="ARBA" id="ARBA00005417"/>
    </source>
</evidence>
<dbReference type="GO" id="GO:0005886">
    <property type="term" value="C:plasma membrane"/>
    <property type="evidence" value="ECO:0007669"/>
    <property type="project" value="UniProtKB-SubCell"/>
</dbReference>
<keyword evidence="4" id="KW-1003">Cell membrane</keyword>
<dbReference type="HOGENOM" id="CLU_000604_1_22_5"/>
<dbReference type="PANTHER" id="PTHR43166:SF9">
    <property type="entry name" value="GLUTAMATE_ASPARTATE IMPORT ATP-BINDING PROTEIN GLTL"/>
    <property type="match status" value="1"/>
</dbReference>
<evidence type="ECO:0000256" key="8">
    <source>
        <dbReference type="ARBA" id="ARBA00023136"/>
    </source>
</evidence>
<keyword evidence="5" id="KW-0547">Nucleotide-binding</keyword>
<dbReference type="InterPro" id="IPR003439">
    <property type="entry name" value="ABC_transporter-like_ATP-bd"/>
</dbReference>
<dbReference type="Gene3D" id="3.40.50.300">
    <property type="entry name" value="P-loop containing nucleotide triphosphate hydrolases"/>
    <property type="match status" value="1"/>
</dbReference>
<dbReference type="KEGG" id="azc:AZC_0727"/>
<dbReference type="InterPro" id="IPR030679">
    <property type="entry name" value="ABC_ATPase_HisP-typ"/>
</dbReference>
<reference evidence="10 11" key="4">
    <citation type="journal article" date="2009" name="Appl. Environ. Microbiol.">
        <title>Comparative genome-wide transcriptional profiling of Azorhizobium caulinodans ORS571 grown under free-living and symbiotic conditions.</title>
        <authorList>
            <person name="Tsukada S."/>
            <person name="Aono T."/>
            <person name="Akiba N."/>
            <person name="Lee KB."/>
            <person name="Liu CT."/>
            <person name="Toyazaki H."/>
            <person name="Oyaizu H."/>
        </authorList>
    </citation>
    <scope>NUCLEOTIDE SEQUENCE [LARGE SCALE GENOMIC DNA]</scope>
    <source>
        <strain evidence="11">ATCC 43989 / DSM 5975 / JCM 20966 / LMG 6465 / NBRC 14845 / NCIMB 13405 / ORS 571</strain>
    </source>
</reference>
<evidence type="ECO:0000256" key="4">
    <source>
        <dbReference type="ARBA" id="ARBA00022475"/>
    </source>
</evidence>
<reference evidence="10 11" key="6">
    <citation type="journal article" date="2011" name="Appl. Environ. Microbiol.">
        <title>Involvement of the azorhizobial chromosome partition gene (parA) in the onset of bacteroid differentiation during Sesbania rostrata stem nodule development.</title>
        <authorList>
            <person name="Liu CT."/>
            <person name="Lee KB."/>
            <person name="Wang YS."/>
            <person name="Peng MH."/>
            <person name="Lee KT."/>
            <person name="Suzuki S."/>
            <person name="Suzuki T."/>
            <person name="Oyaizu H."/>
        </authorList>
    </citation>
    <scope>NUCLEOTIDE SEQUENCE [LARGE SCALE GENOMIC DNA]</scope>
    <source>
        <strain evidence="11">ATCC 43989 / DSM 5975 / JCM 20966 / LMG 6465 / NBRC 14845 / NCIMB 13405 / ORS 571</strain>
    </source>
</reference>
<dbReference type="Proteomes" id="UP000000270">
    <property type="component" value="Chromosome"/>
</dbReference>
<dbReference type="SUPFAM" id="SSF52540">
    <property type="entry name" value="P-loop containing nucleoside triphosphate hydrolases"/>
    <property type="match status" value="1"/>
</dbReference>
<evidence type="ECO:0000256" key="7">
    <source>
        <dbReference type="ARBA" id="ARBA00022970"/>
    </source>
</evidence>
<keyword evidence="3" id="KW-0813">Transport</keyword>
<dbReference type="RefSeq" id="WP_012169258.1">
    <property type="nucleotide sequence ID" value="NC_009937.1"/>
</dbReference>
<dbReference type="STRING" id="438753.AZC_0727"/>
<dbReference type="SMART" id="SM00382">
    <property type="entry name" value="AAA"/>
    <property type="match status" value="1"/>
</dbReference>
<proteinExistence type="inferred from homology"/>
<name>A8IQ08_AZOC5</name>
<evidence type="ECO:0000313" key="10">
    <source>
        <dbReference type="EMBL" id="BAF86725.1"/>
    </source>
</evidence>
<comment type="subcellular location">
    <subcellularLocation>
        <location evidence="1">Cell membrane</location>
        <topology evidence="1">Peripheral membrane protein</topology>
    </subcellularLocation>
</comment>
<dbReference type="GO" id="GO:0005524">
    <property type="term" value="F:ATP binding"/>
    <property type="evidence" value="ECO:0007669"/>
    <property type="project" value="UniProtKB-KW"/>
</dbReference>
<dbReference type="EMBL" id="AP009384">
    <property type="protein sequence ID" value="BAF86725.1"/>
    <property type="molecule type" value="Genomic_DNA"/>
</dbReference>
<evidence type="ECO:0000313" key="11">
    <source>
        <dbReference type="Proteomes" id="UP000000270"/>
    </source>
</evidence>
<evidence type="ECO:0000256" key="3">
    <source>
        <dbReference type="ARBA" id="ARBA00022448"/>
    </source>
</evidence>
<dbReference type="Pfam" id="PF00005">
    <property type="entry name" value="ABC_tran"/>
    <property type="match status" value="1"/>
</dbReference>
<evidence type="ECO:0000256" key="6">
    <source>
        <dbReference type="ARBA" id="ARBA00022840"/>
    </source>
</evidence>
<evidence type="ECO:0000256" key="1">
    <source>
        <dbReference type="ARBA" id="ARBA00004202"/>
    </source>
</evidence>
<dbReference type="InterPro" id="IPR003593">
    <property type="entry name" value="AAA+_ATPase"/>
</dbReference>
<dbReference type="InterPro" id="IPR027417">
    <property type="entry name" value="P-loop_NTPase"/>
</dbReference>
<dbReference type="AlphaFoldDB" id="A8IQ08"/>
<evidence type="ECO:0000256" key="5">
    <source>
        <dbReference type="ARBA" id="ARBA00022741"/>
    </source>
</evidence>
<organism evidence="10 11">
    <name type="scientific">Azorhizobium caulinodans (strain ATCC 43989 / DSM 5975 / JCM 20966 / LMG 6465 / NBRC 14845 / NCIMB 13405 / ORS 571)</name>
    <dbReference type="NCBI Taxonomy" id="438753"/>
    <lineage>
        <taxon>Bacteria</taxon>
        <taxon>Pseudomonadati</taxon>
        <taxon>Pseudomonadota</taxon>
        <taxon>Alphaproteobacteria</taxon>
        <taxon>Hyphomicrobiales</taxon>
        <taxon>Xanthobacteraceae</taxon>
        <taxon>Azorhizobium</taxon>
    </lineage>
</organism>
<keyword evidence="11" id="KW-1185">Reference proteome</keyword>
<reference evidence="10 11" key="1">
    <citation type="journal article" date="2007" name="Appl. Environ. Microbiol.">
        <title>Rhizobial factors required for stem nodule maturation and maintenance in Sesbania rostrata-Azorhizobium caulinodans ORS571 symbiosis.</title>
        <authorList>
            <person name="Suzuki S."/>
            <person name="Aono T."/>
            <person name="Lee KB."/>
            <person name="Suzuki T."/>
            <person name="Liu CT."/>
            <person name="Miwa H."/>
            <person name="Wakao S."/>
            <person name="Iki T."/>
            <person name="Oyaizu H."/>
        </authorList>
    </citation>
    <scope>NUCLEOTIDE SEQUENCE [LARGE SCALE GENOMIC DNA]</scope>
    <source>
        <strain evidence="11">ATCC 43989 / DSM 5975 / JCM 20966 / LMG 6465 / NBRC 14845 / NCIMB 13405 / ORS 571</strain>
    </source>
</reference>
<gene>
    <name evidence="10" type="ordered locus">AZC_0727</name>
</gene>
<dbReference type="InterPro" id="IPR050086">
    <property type="entry name" value="MetN_ABC_transporter-like"/>
</dbReference>
<comment type="similarity">
    <text evidence="2">Belongs to the ABC transporter superfamily.</text>
</comment>
<keyword evidence="8" id="KW-0472">Membrane</keyword>
<dbReference type="PROSITE" id="PS50893">
    <property type="entry name" value="ABC_TRANSPORTER_2"/>
    <property type="match status" value="1"/>
</dbReference>
<reference evidence="10 11" key="5">
    <citation type="journal article" date="2010" name="Appl. Environ. Microbiol.">
        <title>phrR-like gene praR of Azorhizobium caulinodans ORS571 is essential for symbiosis with Sesbania rostrata and is involved in expression of reb genes.</title>
        <authorList>
            <person name="Akiba N."/>
            <person name="Aono T."/>
            <person name="Toyazaki H."/>
            <person name="Sato S."/>
            <person name="Oyaizu H."/>
        </authorList>
    </citation>
    <scope>NUCLEOTIDE SEQUENCE [LARGE SCALE GENOMIC DNA]</scope>
    <source>
        <strain evidence="11">ATCC 43989 / DSM 5975 / JCM 20966 / LMG 6465 / NBRC 14845 / NCIMB 13405 / ORS 571</strain>
    </source>
</reference>
<reference evidence="10 11" key="3">
    <citation type="journal article" date="2008" name="BMC Genomics">
        <title>The genome of the versatile nitrogen fixer Azorhizobium caulinodans ORS571.</title>
        <authorList>
            <person name="Lee KB."/>
            <person name="Backer P.D."/>
            <person name="Aono T."/>
            <person name="Liu CT."/>
            <person name="Suzuki S."/>
            <person name="Suzuki T."/>
            <person name="Kaneko T."/>
            <person name="Yamada M."/>
            <person name="Tabata S."/>
            <person name="Kupfer D.M."/>
            <person name="Najar F.Z."/>
            <person name="Wiley G.B."/>
            <person name="Roe B."/>
            <person name="Binnewies T.T."/>
            <person name="Ussery D.W."/>
            <person name="D'Haeze W."/>
            <person name="Herder J.D."/>
            <person name="Gevers D."/>
            <person name="Vereecke D."/>
            <person name="Holsters M."/>
            <person name="Oyaizu H."/>
        </authorList>
    </citation>
    <scope>NUCLEOTIDE SEQUENCE [LARGE SCALE GENOMIC DNA]</scope>
    <source>
        <strain evidence="11">ATCC 43989 / DSM 5975 / JCM 20966 / LMG 6465 / NBRC 14845 / NCIMB 13405 / ORS 571</strain>
    </source>
</reference>
<dbReference type="PIRSF" id="PIRSF039085">
    <property type="entry name" value="ABC_ATPase_HisP"/>
    <property type="match status" value="1"/>
</dbReference>
<dbReference type="eggNOG" id="COG1126">
    <property type="taxonomic scope" value="Bacteria"/>
</dbReference>
<dbReference type="PANTHER" id="PTHR43166">
    <property type="entry name" value="AMINO ACID IMPORT ATP-BINDING PROTEIN"/>
    <property type="match status" value="1"/>
</dbReference>
<accession>A8IQ08</accession>
<keyword evidence="7" id="KW-0029">Amino-acid transport</keyword>
<sequence>MQPIVQASDVRKHFDTHCVLDGVSLAALEGQLISLIGPAGCGKSTLLRCLNGLDVPDSGTIEIDGVTWARAAGGRAPAPEVAHELRRTVAMVFQGDSLFPHRTLLQNVMMAPMMVLGVSRDEAAMGAELLLRKVGLFAEMDRYPAHLSAGQQQRGAIARALAMSPKVMLYDEPTSALDGGMAQEVLDTIALLKDDGLTQIIATHELGFARAASDSVMFMQNGAVVETAPGDAMFRAPQDVRVQRFFQLFA</sequence>
<reference evidence="11" key="2">
    <citation type="submission" date="2007-04" db="EMBL/GenBank/DDBJ databases">
        <title>Complete genome sequence of the nitrogen-fixing bacterium Azorhizobium caulinodans ORS571.</title>
        <authorList>
            <person name="Lee K.B."/>
            <person name="Backer P.D."/>
            <person name="Aono T."/>
            <person name="Liu C.T."/>
            <person name="Suzuki S."/>
            <person name="Suzuki T."/>
            <person name="Kaneko T."/>
            <person name="Yamada M."/>
            <person name="Tabata S."/>
            <person name="Kupfer D.M."/>
            <person name="Najar F.Z."/>
            <person name="Wiley G.B."/>
            <person name="Roe B."/>
            <person name="Binnewies T."/>
            <person name="Ussery D."/>
            <person name="Vereecke D."/>
            <person name="Gevers D."/>
            <person name="Holsters M."/>
            <person name="Oyaizu H."/>
        </authorList>
    </citation>
    <scope>NUCLEOTIDE SEQUENCE [LARGE SCALE GENOMIC DNA]</scope>
    <source>
        <strain evidence="11">ATCC 43989 / DSM 5975 / JCM 20966 / LMG 6465 / NBRC 14845 / NCIMB 13405 / ORS 571</strain>
    </source>
</reference>
<dbReference type="GO" id="GO:0015424">
    <property type="term" value="F:ABC-type amino acid transporter activity"/>
    <property type="evidence" value="ECO:0007669"/>
    <property type="project" value="InterPro"/>
</dbReference>
<evidence type="ECO:0000259" key="9">
    <source>
        <dbReference type="PROSITE" id="PS50893"/>
    </source>
</evidence>
<dbReference type="GO" id="GO:0016887">
    <property type="term" value="F:ATP hydrolysis activity"/>
    <property type="evidence" value="ECO:0007669"/>
    <property type="project" value="InterPro"/>
</dbReference>
<protein>
    <submittedName>
        <fullName evidence="10">Amino acid ABC transporter ATP-binding protein</fullName>
    </submittedName>
</protein>